<accession>A0ABU7FT29</accession>
<keyword evidence="1" id="KW-0732">Signal</keyword>
<reference evidence="2" key="1">
    <citation type="submission" date="2024-01" db="EMBL/GenBank/DDBJ databases">
        <title>First draft genome sequence data of TA4-1, the type strain of Gram-positive actinobacterium Streptomyces chiangmaiensis.</title>
        <authorList>
            <person name="Yasawong M."/>
            <person name="Nantapong N."/>
        </authorList>
    </citation>
    <scope>NUCLEOTIDE SEQUENCE</scope>
    <source>
        <strain evidence="2">TA4-1</strain>
    </source>
</reference>
<dbReference type="Proteomes" id="UP001333996">
    <property type="component" value="Unassembled WGS sequence"/>
</dbReference>
<dbReference type="PROSITE" id="PS51257">
    <property type="entry name" value="PROKAR_LIPOPROTEIN"/>
    <property type="match status" value="1"/>
</dbReference>
<dbReference type="RefSeq" id="WP_329511458.1">
    <property type="nucleotide sequence ID" value="NZ_BAAAYZ010000317.1"/>
</dbReference>
<feature type="chain" id="PRO_5046827057" description="Lipoprotein" evidence="1">
    <location>
        <begin position="24"/>
        <end position="295"/>
    </location>
</feature>
<sequence length="295" mass="30772">MPARTAQLLLVLALLAAAGGAVTGCEQGSGRGAQSRVPGHSPVAEARARQVADAWDGSEAARAWRKGYYPIGEGVQLPEGAFHNEADKQAYGTQNFVLRGRLPALPRKNGRVKWESGGSLTLPLMETRQAYESVARGGNDGPHLTVTGAKLGEMTLATSRGPATVPAWLFTLDGYDTPLKRAAVRPSKPPTPPIEPVAEGPGATLQPLQQLVGSARDGRSVTVAAGHGACDDGPAVDVLETGGSVVLSASVVGTKDGSCTRQLLSERMTVMLDRPLGDRVLLDAFTGRPVPYGRP</sequence>
<name>A0ABU7FT29_9ACTN</name>
<evidence type="ECO:0000313" key="2">
    <source>
        <dbReference type="EMBL" id="MED7827071.1"/>
    </source>
</evidence>
<protein>
    <recommendedName>
        <fullName evidence="4">Lipoprotein</fullName>
    </recommendedName>
</protein>
<evidence type="ECO:0000256" key="1">
    <source>
        <dbReference type="SAM" id="SignalP"/>
    </source>
</evidence>
<comment type="caution">
    <text evidence="2">The sequence shown here is derived from an EMBL/GenBank/DDBJ whole genome shotgun (WGS) entry which is preliminary data.</text>
</comment>
<evidence type="ECO:0008006" key="4">
    <source>
        <dbReference type="Google" id="ProtNLM"/>
    </source>
</evidence>
<keyword evidence="3" id="KW-1185">Reference proteome</keyword>
<evidence type="ECO:0000313" key="3">
    <source>
        <dbReference type="Proteomes" id="UP001333996"/>
    </source>
</evidence>
<dbReference type="EMBL" id="JAYWVC010000201">
    <property type="protein sequence ID" value="MED7827071.1"/>
    <property type="molecule type" value="Genomic_DNA"/>
</dbReference>
<feature type="signal peptide" evidence="1">
    <location>
        <begin position="1"/>
        <end position="23"/>
    </location>
</feature>
<organism evidence="2 3">
    <name type="scientific">Streptomyces chiangmaiensis</name>
    <dbReference type="NCBI Taxonomy" id="766497"/>
    <lineage>
        <taxon>Bacteria</taxon>
        <taxon>Bacillati</taxon>
        <taxon>Actinomycetota</taxon>
        <taxon>Actinomycetes</taxon>
        <taxon>Kitasatosporales</taxon>
        <taxon>Streptomycetaceae</taxon>
        <taxon>Streptomyces</taxon>
    </lineage>
</organism>
<gene>
    <name evidence="2" type="ORF">VXC91_35400</name>
</gene>
<proteinExistence type="predicted"/>